<dbReference type="PANTHER" id="PTHR33044">
    <property type="entry name" value="BIFUNCTIONAL INHIBITOR/LIPID-TRANSFER PROTEIN/SEED STORAGE 2S ALBUMIN SUPERFAMILY PROTEIN-RELATED"/>
    <property type="match status" value="1"/>
</dbReference>
<dbReference type="CDD" id="cd00010">
    <property type="entry name" value="AAI_LTSS"/>
    <property type="match status" value="1"/>
</dbReference>
<comment type="similarity">
    <text evidence="2">Belongs to the plant LTP family.</text>
</comment>
<dbReference type="Pfam" id="PF14368">
    <property type="entry name" value="LTP_2"/>
    <property type="match status" value="1"/>
</dbReference>
<keyword evidence="3" id="KW-0472">Membrane</keyword>
<evidence type="ECO:0000256" key="6">
    <source>
        <dbReference type="ARBA" id="ARBA00023180"/>
    </source>
</evidence>
<dbReference type="EMBL" id="JAGGNH010000003">
    <property type="protein sequence ID" value="KAJ0979112.1"/>
    <property type="molecule type" value="Genomic_DNA"/>
</dbReference>
<sequence length="195" mass="19908">MGSKRSAALAFMVVISLMLLCSAKAQGPVAPPELSPEFSPGTSPAMPPADPCDDALLNLVDCLTYVEDGSNQTVPDKNCCSEFSGLVNTHPNCLCKLLGSGTAFGLKIDTTKALTLPTACRVQTPPTSLCALLGIPVPSPLTPSSAPGPANGASGSTTIGTSPSNAPSGSKNSKSNFKATAKIVFLLGFIFTFLF</sequence>
<dbReference type="Gene3D" id="1.10.110.10">
    <property type="entry name" value="Plant lipid-transfer and hydrophobic proteins"/>
    <property type="match status" value="1"/>
</dbReference>
<gene>
    <name evidence="11" type="ORF">J5N97_014586</name>
</gene>
<accession>A0A9D5HK77</accession>
<evidence type="ECO:0000256" key="2">
    <source>
        <dbReference type="ARBA" id="ARBA00009748"/>
    </source>
</evidence>
<dbReference type="SUPFAM" id="SSF47699">
    <property type="entry name" value="Bifunctional inhibitor/lipid-transfer protein/seed storage 2S albumin"/>
    <property type="match status" value="1"/>
</dbReference>
<evidence type="ECO:0000256" key="4">
    <source>
        <dbReference type="ARBA" id="ARBA00022729"/>
    </source>
</evidence>
<feature type="region of interest" description="Disordered" evidence="8">
    <location>
        <begin position="143"/>
        <end position="173"/>
    </location>
</feature>
<dbReference type="AlphaFoldDB" id="A0A9D5HK77"/>
<comment type="subcellular location">
    <subcellularLocation>
        <location evidence="1">Cell membrane</location>
        <topology evidence="1">Lipid-anchor</topology>
        <topology evidence="1">GPI-anchor</topology>
    </subcellularLocation>
</comment>
<dbReference type="SMART" id="SM00499">
    <property type="entry name" value="AAI"/>
    <property type="match status" value="1"/>
</dbReference>
<dbReference type="GO" id="GO:0005886">
    <property type="term" value="C:plasma membrane"/>
    <property type="evidence" value="ECO:0007669"/>
    <property type="project" value="UniProtKB-SubCell"/>
</dbReference>
<evidence type="ECO:0000259" key="10">
    <source>
        <dbReference type="SMART" id="SM00499"/>
    </source>
</evidence>
<evidence type="ECO:0000256" key="9">
    <source>
        <dbReference type="SAM" id="SignalP"/>
    </source>
</evidence>
<feature type="chain" id="PRO_5039722106" description="Bifunctional inhibitor/plant lipid transfer protein/seed storage helical domain-containing protein" evidence="9">
    <location>
        <begin position="26"/>
        <end position="195"/>
    </location>
</feature>
<feature type="domain" description="Bifunctional inhibitor/plant lipid transfer protein/seed storage helical" evidence="10">
    <location>
        <begin position="52"/>
        <end position="130"/>
    </location>
</feature>
<evidence type="ECO:0000256" key="5">
    <source>
        <dbReference type="ARBA" id="ARBA00023157"/>
    </source>
</evidence>
<evidence type="ECO:0000256" key="3">
    <source>
        <dbReference type="ARBA" id="ARBA00022622"/>
    </source>
</evidence>
<feature type="compositionally biased region" description="Polar residues" evidence="8">
    <location>
        <begin position="153"/>
        <end position="173"/>
    </location>
</feature>
<dbReference type="OrthoDB" id="785314at2759"/>
<keyword evidence="6" id="KW-0325">Glycoprotein</keyword>
<reference evidence="11" key="2">
    <citation type="journal article" date="2022" name="Hortic Res">
        <title>The genome of Dioscorea zingiberensis sheds light on the biosynthesis, origin and evolution of the medicinally important diosgenin saponins.</title>
        <authorList>
            <person name="Li Y."/>
            <person name="Tan C."/>
            <person name="Li Z."/>
            <person name="Guo J."/>
            <person name="Li S."/>
            <person name="Chen X."/>
            <person name="Wang C."/>
            <person name="Dai X."/>
            <person name="Yang H."/>
            <person name="Song W."/>
            <person name="Hou L."/>
            <person name="Xu J."/>
            <person name="Tong Z."/>
            <person name="Xu A."/>
            <person name="Yuan X."/>
            <person name="Wang W."/>
            <person name="Yang Q."/>
            <person name="Chen L."/>
            <person name="Sun Z."/>
            <person name="Wang K."/>
            <person name="Pan B."/>
            <person name="Chen J."/>
            <person name="Bao Y."/>
            <person name="Liu F."/>
            <person name="Qi X."/>
            <person name="Gang D.R."/>
            <person name="Wen J."/>
            <person name="Li J."/>
        </authorList>
    </citation>
    <scope>NUCLEOTIDE SEQUENCE</scope>
    <source>
        <strain evidence="11">Dzin_1.0</strain>
    </source>
</reference>
<organism evidence="11 12">
    <name type="scientific">Dioscorea zingiberensis</name>
    <dbReference type="NCBI Taxonomy" id="325984"/>
    <lineage>
        <taxon>Eukaryota</taxon>
        <taxon>Viridiplantae</taxon>
        <taxon>Streptophyta</taxon>
        <taxon>Embryophyta</taxon>
        <taxon>Tracheophyta</taxon>
        <taxon>Spermatophyta</taxon>
        <taxon>Magnoliopsida</taxon>
        <taxon>Liliopsida</taxon>
        <taxon>Dioscoreales</taxon>
        <taxon>Dioscoreaceae</taxon>
        <taxon>Dioscorea</taxon>
    </lineage>
</organism>
<proteinExistence type="inferred from homology"/>
<protein>
    <recommendedName>
        <fullName evidence="10">Bifunctional inhibitor/plant lipid transfer protein/seed storage helical domain-containing protein</fullName>
    </recommendedName>
</protein>
<keyword evidence="3" id="KW-0336">GPI-anchor</keyword>
<evidence type="ECO:0000256" key="1">
    <source>
        <dbReference type="ARBA" id="ARBA00004609"/>
    </source>
</evidence>
<keyword evidence="12" id="KW-1185">Reference proteome</keyword>
<evidence type="ECO:0000256" key="7">
    <source>
        <dbReference type="ARBA" id="ARBA00023288"/>
    </source>
</evidence>
<feature type="signal peptide" evidence="9">
    <location>
        <begin position="1"/>
        <end position="25"/>
    </location>
</feature>
<dbReference type="InterPro" id="IPR016140">
    <property type="entry name" value="Bifunc_inhib/LTP/seed_store"/>
</dbReference>
<name>A0A9D5HK77_9LILI</name>
<keyword evidence="5" id="KW-1015">Disulfide bond</keyword>
<keyword evidence="4 9" id="KW-0732">Signal</keyword>
<dbReference type="InterPro" id="IPR043325">
    <property type="entry name" value="LTSS"/>
</dbReference>
<comment type="caution">
    <text evidence="11">The sequence shown here is derived from an EMBL/GenBank/DDBJ whole genome shotgun (WGS) entry which is preliminary data.</text>
</comment>
<reference evidence="11" key="1">
    <citation type="submission" date="2021-03" db="EMBL/GenBank/DDBJ databases">
        <authorList>
            <person name="Li Z."/>
            <person name="Yang C."/>
        </authorList>
    </citation>
    <scope>NUCLEOTIDE SEQUENCE</scope>
    <source>
        <strain evidence="11">Dzin_1.0</strain>
        <tissue evidence="11">Leaf</tissue>
    </source>
</reference>
<dbReference type="Proteomes" id="UP001085076">
    <property type="component" value="Miscellaneous, Linkage group lg03"/>
</dbReference>
<dbReference type="FunFam" id="1.10.110.10:FF:000001">
    <property type="entry name" value="Bifunctional inhibitor/lipid-transfer protein/seed storage 2S albumin superfamily protein"/>
    <property type="match status" value="1"/>
</dbReference>
<evidence type="ECO:0000313" key="12">
    <source>
        <dbReference type="Proteomes" id="UP001085076"/>
    </source>
</evidence>
<evidence type="ECO:0000313" key="11">
    <source>
        <dbReference type="EMBL" id="KAJ0979112.1"/>
    </source>
</evidence>
<keyword evidence="7" id="KW-0449">Lipoprotein</keyword>
<dbReference type="InterPro" id="IPR036312">
    <property type="entry name" value="Bifun_inhib/LTP/seed_sf"/>
</dbReference>
<dbReference type="GO" id="GO:0098552">
    <property type="term" value="C:side of membrane"/>
    <property type="evidence" value="ECO:0007669"/>
    <property type="project" value="UniProtKB-KW"/>
</dbReference>
<evidence type="ECO:0000256" key="8">
    <source>
        <dbReference type="SAM" id="MobiDB-lite"/>
    </source>
</evidence>